<organism evidence="7 8">
    <name type="scientific">Hydnum rufescens UP504</name>
    <dbReference type="NCBI Taxonomy" id="1448309"/>
    <lineage>
        <taxon>Eukaryota</taxon>
        <taxon>Fungi</taxon>
        <taxon>Dikarya</taxon>
        <taxon>Basidiomycota</taxon>
        <taxon>Agaricomycotina</taxon>
        <taxon>Agaricomycetes</taxon>
        <taxon>Cantharellales</taxon>
        <taxon>Hydnaceae</taxon>
        <taxon>Hydnum</taxon>
    </lineage>
</organism>
<dbReference type="Gene3D" id="3.40.50.300">
    <property type="entry name" value="P-loop containing nucleotide triphosphate hydrolases"/>
    <property type="match status" value="1"/>
</dbReference>
<feature type="compositionally biased region" description="Basic and acidic residues" evidence="4">
    <location>
        <begin position="115"/>
        <end position="129"/>
    </location>
</feature>
<evidence type="ECO:0000256" key="4">
    <source>
        <dbReference type="SAM" id="MobiDB-lite"/>
    </source>
</evidence>
<dbReference type="Pfam" id="PF00176">
    <property type="entry name" value="SNF2-rel_dom"/>
    <property type="match status" value="1"/>
</dbReference>
<feature type="domain" description="Helicase C-terminal" evidence="6">
    <location>
        <begin position="602"/>
        <end position="782"/>
    </location>
</feature>
<dbReference type="Pfam" id="PF00271">
    <property type="entry name" value="Helicase_C"/>
    <property type="match status" value="1"/>
</dbReference>
<feature type="region of interest" description="Disordered" evidence="4">
    <location>
        <begin position="82"/>
        <end position="129"/>
    </location>
</feature>
<dbReference type="PROSITE" id="PS51192">
    <property type="entry name" value="HELICASE_ATP_BIND_1"/>
    <property type="match status" value="1"/>
</dbReference>
<evidence type="ECO:0000259" key="5">
    <source>
        <dbReference type="PROSITE" id="PS51192"/>
    </source>
</evidence>
<dbReference type="Proteomes" id="UP000886523">
    <property type="component" value="Unassembled WGS sequence"/>
</dbReference>
<proteinExistence type="predicted"/>
<dbReference type="InterPro" id="IPR038718">
    <property type="entry name" value="SNF2-like_sf"/>
</dbReference>
<evidence type="ECO:0000256" key="2">
    <source>
        <dbReference type="ARBA" id="ARBA00022801"/>
    </source>
</evidence>
<dbReference type="SMART" id="SM00487">
    <property type="entry name" value="DEXDc"/>
    <property type="match status" value="1"/>
</dbReference>
<feature type="compositionally biased region" description="Low complexity" evidence="4">
    <location>
        <begin position="84"/>
        <end position="101"/>
    </location>
</feature>
<feature type="domain" description="Helicase ATP-binding" evidence="5">
    <location>
        <begin position="159"/>
        <end position="367"/>
    </location>
</feature>
<feature type="compositionally biased region" description="Acidic residues" evidence="4">
    <location>
        <begin position="471"/>
        <end position="484"/>
    </location>
</feature>
<dbReference type="CDD" id="cd18793">
    <property type="entry name" value="SF2_C_SNF"/>
    <property type="match status" value="1"/>
</dbReference>
<feature type="region of interest" description="Disordered" evidence="4">
    <location>
        <begin position="1"/>
        <end position="54"/>
    </location>
</feature>
<dbReference type="PANTHER" id="PTHR10799">
    <property type="entry name" value="SNF2/RAD54 HELICASE FAMILY"/>
    <property type="match status" value="1"/>
</dbReference>
<keyword evidence="2" id="KW-0378">Hydrolase</keyword>
<dbReference type="InterPro" id="IPR001650">
    <property type="entry name" value="Helicase_C-like"/>
</dbReference>
<feature type="compositionally biased region" description="Polar residues" evidence="4">
    <location>
        <begin position="834"/>
        <end position="848"/>
    </location>
</feature>
<evidence type="ECO:0000313" key="8">
    <source>
        <dbReference type="Proteomes" id="UP000886523"/>
    </source>
</evidence>
<dbReference type="GO" id="GO:0005524">
    <property type="term" value="F:ATP binding"/>
    <property type="evidence" value="ECO:0007669"/>
    <property type="project" value="InterPro"/>
</dbReference>
<evidence type="ECO:0000256" key="1">
    <source>
        <dbReference type="ARBA" id="ARBA00022741"/>
    </source>
</evidence>
<dbReference type="InterPro" id="IPR027417">
    <property type="entry name" value="P-loop_NTPase"/>
</dbReference>
<name>A0A9P6AJL6_9AGAM</name>
<comment type="caution">
    <text evidence="7">The sequence shown here is derived from an EMBL/GenBank/DDBJ whole genome shotgun (WGS) entry which is preliminary data.</text>
</comment>
<sequence>MGAYLTPSSSRTAASTVVGNLSASPKEEPEMSEHENDASCTATPAVDPAEEEAMRSKLRRLHYLLEKSTAFASVLALRLQNPQPEASEQHASPPESPSSPRKSSRISARKGRKRLRDEGSDSETETKRVKVNEAPSLDISPLVTAKLRDYQVLGVQWMISLFENGLNGILADEMGLGKTLQTIAFIAHLKSSFIKGPILVVAPMGVLHNWAAEFKKFAPSIPVTIYHGSPEERTRLRKEVLVYKNEADASQPSSPVTPVKRKGKGRPKAPKRLGVAPPAPDLPPDTMDPFPVVLTTYEMIIRDSSYLRTHKWKYIIVDEGHRLKNMDSKLMFEIKQYSSGNRLILTGTPLHNNLAELWSLLNFILPELFSDLAGFQQIPSAESILSESHSQHVITTLHGILKPFLLRRIKADVEVDLPPKKEYILYAPLTRPQVDIYEAILAGDVRKWLINNLDEGRGLGGSSTSRRLAEPNEDSSSSEDESGEEGSPTRKMRLRRLGNVNYDDLDGGAKHFARPESRSEAPHRAFMTRGRPLKEKSEIDLGREYAKQQAIKSVNNMRLQNKVMQLRKVCSHPFLFTWPVDPNTRQPVIGDELVNASGKMLLLDRLLEALIGRHAKQDSKRPHKVLLFSQFVTMLNVIEDWAHVHKGWATCRIDGSSSPEERREQMDLFSNGGNGPKAPRLFLLSTRAGGLGINLVEADTVVFYDQDWNPQMDLQAQDRAHRIGQTRPVLIFRLVANHTVETKVMSRAGEKRKLEALVIAKGSFFSTVCHQSSKQETIAEMAAALLRLESEKIHIVSSSDDKNKLISDEALDALLDRRPEVFEERGKGWKKDQGQGSEASAHTPTSTRTAFEVFEGVHDDGADGLATLMGDDEDLI</sequence>
<accession>A0A9P6AJL6</accession>
<feature type="region of interest" description="Disordered" evidence="4">
    <location>
        <begin position="460"/>
        <end position="491"/>
    </location>
</feature>
<keyword evidence="8" id="KW-1185">Reference proteome</keyword>
<dbReference type="InterPro" id="IPR049730">
    <property type="entry name" value="SNF2/RAD54-like_C"/>
</dbReference>
<feature type="region of interest" description="Disordered" evidence="4">
    <location>
        <begin position="246"/>
        <end position="283"/>
    </location>
</feature>
<dbReference type="GO" id="GO:0016787">
    <property type="term" value="F:hydrolase activity"/>
    <property type="evidence" value="ECO:0007669"/>
    <property type="project" value="UniProtKB-KW"/>
</dbReference>
<dbReference type="OrthoDB" id="5857104at2759"/>
<feature type="compositionally biased region" description="Basic and acidic residues" evidence="4">
    <location>
        <begin position="824"/>
        <end position="833"/>
    </location>
</feature>
<evidence type="ECO:0000313" key="7">
    <source>
        <dbReference type="EMBL" id="KAF9506564.1"/>
    </source>
</evidence>
<dbReference type="AlphaFoldDB" id="A0A9P6AJL6"/>
<dbReference type="SMART" id="SM00490">
    <property type="entry name" value="HELICc"/>
    <property type="match status" value="1"/>
</dbReference>
<dbReference type="EMBL" id="MU129107">
    <property type="protein sequence ID" value="KAF9506564.1"/>
    <property type="molecule type" value="Genomic_DNA"/>
</dbReference>
<feature type="compositionally biased region" description="Basic and acidic residues" evidence="4">
    <location>
        <begin position="25"/>
        <end position="37"/>
    </location>
</feature>
<dbReference type="SUPFAM" id="SSF52540">
    <property type="entry name" value="P-loop containing nucleoside triphosphate hydrolases"/>
    <property type="match status" value="2"/>
</dbReference>
<dbReference type="InterPro" id="IPR000330">
    <property type="entry name" value="SNF2_N"/>
</dbReference>
<dbReference type="PROSITE" id="PS51194">
    <property type="entry name" value="HELICASE_CTER"/>
    <property type="match status" value="1"/>
</dbReference>
<evidence type="ECO:0000256" key="3">
    <source>
        <dbReference type="ARBA" id="ARBA00022840"/>
    </source>
</evidence>
<keyword evidence="1" id="KW-0547">Nucleotide-binding</keyword>
<gene>
    <name evidence="7" type="ORF">BS47DRAFT_1321787</name>
</gene>
<protein>
    <submittedName>
        <fullName evidence="7">Uncharacterized protein</fullName>
    </submittedName>
</protein>
<dbReference type="InterPro" id="IPR014001">
    <property type="entry name" value="Helicase_ATP-bd"/>
</dbReference>
<reference evidence="7" key="1">
    <citation type="journal article" date="2020" name="Nat. Commun.">
        <title>Large-scale genome sequencing of mycorrhizal fungi provides insights into the early evolution of symbiotic traits.</title>
        <authorList>
            <person name="Miyauchi S."/>
            <person name="Kiss E."/>
            <person name="Kuo A."/>
            <person name="Drula E."/>
            <person name="Kohler A."/>
            <person name="Sanchez-Garcia M."/>
            <person name="Morin E."/>
            <person name="Andreopoulos B."/>
            <person name="Barry K.W."/>
            <person name="Bonito G."/>
            <person name="Buee M."/>
            <person name="Carver A."/>
            <person name="Chen C."/>
            <person name="Cichocki N."/>
            <person name="Clum A."/>
            <person name="Culley D."/>
            <person name="Crous P.W."/>
            <person name="Fauchery L."/>
            <person name="Girlanda M."/>
            <person name="Hayes R.D."/>
            <person name="Keri Z."/>
            <person name="LaButti K."/>
            <person name="Lipzen A."/>
            <person name="Lombard V."/>
            <person name="Magnuson J."/>
            <person name="Maillard F."/>
            <person name="Murat C."/>
            <person name="Nolan M."/>
            <person name="Ohm R.A."/>
            <person name="Pangilinan J."/>
            <person name="Pereira M.F."/>
            <person name="Perotto S."/>
            <person name="Peter M."/>
            <person name="Pfister S."/>
            <person name="Riley R."/>
            <person name="Sitrit Y."/>
            <person name="Stielow J.B."/>
            <person name="Szollosi G."/>
            <person name="Zifcakova L."/>
            <person name="Stursova M."/>
            <person name="Spatafora J.W."/>
            <person name="Tedersoo L."/>
            <person name="Vaario L.M."/>
            <person name="Yamada A."/>
            <person name="Yan M."/>
            <person name="Wang P."/>
            <person name="Xu J."/>
            <person name="Bruns T."/>
            <person name="Baldrian P."/>
            <person name="Vilgalys R."/>
            <person name="Dunand C."/>
            <person name="Henrissat B."/>
            <person name="Grigoriev I.V."/>
            <person name="Hibbett D."/>
            <person name="Nagy L.G."/>
            <person name="Martin F.M."/>
        </authorList>
    </citation>
    <scope>NUCLEOTIDE SEQUENCE</scope>
    <source>
        <strain evidence="7">UP504</strain>
    </source>
</reference>
<dbReference type="Gene3D" id="3.40.50.10810">
    <property type="entry name" value="Tandem AAA-ATPase domain"/>
    <property type="match status" value="1"/>
</dbReference>
<feature type="region of interest" description="Disordered" evidence="4">
    <location>
        <begin position="824"/>
        <end position="848"/>
    </location>
</feature>
<feature type="compositionally biased region" description="Polar residues" evidence="4">
    <location>
        <begin position="1"/>
        <end position="23"/>
    </location>
</feature>
<evidence type="ECO:0000259" key="6">
    <source>
        <dbReference type="PROSITE" id="PS51194"/>
    </source>
</evidence>
<keyword evidence="3" id="KW-0067">ATP-binding</keyword>
<feature type="compositionally biased region" description="Basic residues" evidence="4">
    <location>
        <begin position="259"/>
        <end position="271"/>
    </location>
</feature>
<feature type="compositionally biased region" description="Basic residues" evidence="4">
    <location>
        <begin position="102"/>
        <end position="114"/>
    </location>
</feature>